<dbReference type="GO" id="GO:0003677">
    <property type="term" value="F:DNA binding"/>
    <property type="evidence" value="ECO:0007669"/>
    <property type="project" value="InterPro"/>
</dbReference>
<sequence length="182" mass="20840">MNTESFLEGCRLNDRKAQEMLYRAFSSKMMGVCLRYASSQFEAEDILQMGFIKVFKNINQFANKGSLEGWVRRIMVNTAIEFSRKSVILQDIDAVNESTIIDSQLFEIDGLEVKDLLKMIQDLAPGYRLVFNMYAIEGFSHKEIAKALDISESASKSQLFRARMRLQEKIKLMEGEVNGIKS</sequence>
<dbReference type="InterPro" id="IPR007627">
    <property type="entry name" value="RNA_pol_sigma70_r2"/>
</dbReference>
<evidence type="ECO:0000256" key="3">
    <source>
        <dbReference type="ARBA" id="ARBA00023082"/>
    </source>
</evidence>
<evidence type="ECO:0000256" key="4">
    <source>
        <dbReference type="ARBA" id="ARBA00023163"/>
    </source>
</evidence>
<keyword evidence="4" id="KW-0804">Transcription</keyword>
<evidence type="ECO:0000313" key="7">
    <source>
        <dbReference type="EMBL" id="TCK83331.1"/>
    </source>
</evidence>
<dbReference type="InterPro" id="IPR039425">
    <property type="entry name" value="RNA_pol_sigma-70-like"/>
</dbReference>
<proteinExistence type="inferred from homology"/>
<dbReference type="Pfam" id="PF04542">
    <property type="entry name" value="Sigma70_r2"/>
    <property type="match status" value="1"/>
</dbReference>
<dbReference type="InterPro" id="IPR013325">
    <property type="entry name" value="RNA_pol_sigma_r2"/>
</dbReference>
<dbReference type="NCBIfam" id="TIGR02937">
    <property type="entry name" value="sigma70-ECF"/>
    <property type="match status" value="1"/>
</dbReference>
<gene>
    <name evidence="7" type="ORF">C8N28_1927</name>
</gene>
<dbReference type="Gene3D" id="1.10.1740.10">
    <property type="match status" value="1"/>
</dbReference>
<dbReference type="Pfam" id="PF08281">
    <property type="entry name" value="Sigma70_r4_2"/>
    <property type="match status" value="1"/>
</dbReference>
<feature type="domain" description="RNA polymerase sigma factor 70 region 4 type 2" evidence="6">
    <location>
        <begin position="115"/>
        <end position="166"/>
    </location>
</feature>
<evidence type="ECO:0000313" key="8">
    <source>
        <dbReference type="Proteomes" id="UP000294616"/>
    </source>
</evidence>
<feature type="domain" description="RNA polymerase sigma-70 region 2" evidence="5">
    <location>
        <begin position="21"/>
        <end position="85"/>
    </location>
</feature>
<keyword evidence="8" id="KW-1185">Reference proteome</keyword>
<dbReference type="InterPro" id="IPR014284">
    <property type="entry name" value="RNA_pol_sigma-70_dom"/>
</dbReference>
<dbReference type="AlphaFoldDB" id="A0A4V2PXT5"/>
<keyword evidence="3" id="KW-0731">Sigma factor</keyword>
<dbReference type="GO" id="GO:0006352">
    <property type="term" value="P:DNA-templated transcription initiation"/>
    <property type="evidence" value="ECO:0007669"/>
    <property type="project" value="InterPro"/>
</dbReference>
<dbReference type="EMBL" id="SMGO01000002">
    <property type="protein sequence ID" value="TCK83331.1"/>
    <property type="molecule type" value="Genomic_DNA"/>
</dbReference>
<comment type="similarity">
    <text evidence="1">Belongs to the sigma-70 factor family. ECF subfamily.</text>
</comment>
<dbReference type="Proteomes" id="UP000294616">
    <property type="component" value="Unassembled WGS sequence"/>
</dbReference>
<evidence type="ECO:0000259" key="6">
    <source>
        <dbReference type="Pfam" id="PF08281"/>
    </source>
</evidence>
<organism evidence="7 8">
    <name type="scientific">Albibacterium bauzanense</name>
    <dbReference type="NCBI Taxonomy" id="653929"/>
    <lineage>
        <taxon>Bacteria</taxon>
        <taxon>Pseudomonadati</taxon>
        <taxon>Bacteroidota</taxon>
        <taxon>Sphingobacteriia</taxon>
        <taxon>Sphingobacteriales</taxon>
        <taxon>Sphingobacteriaceae</taxon>
        <taxon>Albibacterium</taxon>
    </lineage>
</organism>
<evidence type="ECO:0000256" key="2">
    <source>
        <dbReference type="ARBA" id="ARBA00023015"/>
    </source>
</evidence>
<dbReference type="CDD" id="cd06171">
    <property type="entry name" value="Sigma70_r4"/>
    <property type="match status" value="1"/>
</dbReference>
<dbReference type="OrthoDB" id="1491902at2"/>
<reference evidence="7 8" key="1">
    <citation type="submission" date="2019-03" db="EMBL/GenBank/DDBJ databases">
        <title>Genomic Encyclopedia of Archaeal and Bacterial Type Strains, Phase II (KMG-II): from individual species to whole genera.</title>
        <authorList>
            <person name="Goeker M."/>
        </authorList>
    </citation>
    <scope>NUCLEOTIDE SEQUENCE [LARGE SCALE GENOMIC DNA]</scope>
    <source>
        <strain evidence="7 8">DSM 22554</strain>
    </source>
</reference>
<dbReference type="InterPro" id="IPR036388">
    <property type="entry name" value="WH-like_DNA-bd_sf"/>
</dbReference>
<dbReference type="RefSeq" id="WP_132224226.1">
    <property type="nucleotide sequence ID" value="NZ_SMGO01000002.1"/>
</dbReference>
<dbReference type="GO" id="GO:0016987">
    <property type="term" value="F:sigma factor activity"/>
    <property type="evidence" value="ECO:0007669"/>
    <property type="project" value="UniProtKB-KW"/>
</dbReference>
<evidence type="ECO:0000259" key="5">
    <source>
        <dbReference type="Pfam" id="PF04542"/>
    </source>
</evidence>
<dbReference type="PANTHER" id="PTHR43133:SF46">
    <property type="entry name" value="RNA POLYMERASE SIGMA-70 FACTOR ECF SUBFAMILY"/>
    <property type="match status" value="1"/>
</dbReference>
<accession>A0A4V2PXT5</accession>
<comment type="caution">
    <text evidence="7">The sequence shown here is derived from an EMBL/GenBank/DDBJ whole genome shotgun (WGS) entry which is preliminary data.</text>
</comment>
<dbReference type="PANTHER" id="PTHR43133">
    <property type="entry name" value="RNA POLYMERASE ECF-TYPE SIGMA FACTO"/>
    <property type="match status" value="1"/>
</dbReference>
<dbReference type="SUPFAM" id="SSF88659">
    <property type="entry name" value="Sigma3 and sigma4 domains of RNA polymerase sigma factors"/>
    <property type="match status" value="1"/>
</dbReference>
<dbReference type="SUPFAM" id="SSF88946">
    <property type="entry name" value="Sigma2 domain of RNA polymerase sigma factors"/>
    <property type="match status" value="1"/>
</dbReference>
<dbReference type="InterPro" id="IPR013324">
    <property type="entry name" value="RNA_pol_sigma_r3/r4-like"/>
</dbReference>
<dbReference type="Gene3D" id="1.10.10.10">
    <property type="entry name" value="Winged helix-like DNA-binding domain superfamily/Winged helix DNA-binding domain"/>
    <property type="match status" value="1"/>
</dbReference>
<keyword evidence="2" id="KW-0805">Transcription regulation</keyword>
<dbReference type="InterPro" id="IPR013249">
    <property type="entry name" value="RNA_pol_sigma70_r4_t2"/>
</dbReference>
<protein>
    <submittedName>
        <fullName evidence="7">RNA polymerase sigma-70 factor (ECF subfamily)</fullName>
    </submittedName>
</protein>
<name>A0A4V2PXT5_9SPHI</name>
<evidence type="ECO:0000256" key="1">
    <source>
        <dbReference type="ARBA" id="ARBA00010641"/>
    </source>
</evidence>